<dbReference type="GO" id="GO:0032993">
    <property type="term" value="C:protein-DNA complex"/>
    <property type="evidence" value="ECO:0007669"/>
    <property type="project" value="TreeGrafter"/>
</dbReference>
<keyword evidence="3" id="KW-0238">DNA-binding</keyword>
<feature type="domain" description="HTH lysR-type" evidence="5">
    <location>
        <begin position="1"/>
        <end position="58"/>
    </location>
</feature>
<gene>
    <name evidence="6" type="ORF">DDE23_19180</name>
</gene>
<dbReference type="AlphaFoldDB" id="A0A2T7UMS5"/>
<dbReference type="OrthoDB" id="9811588at2"/>
<evidence type="ECO:0000259" key="5">
    <source>
        <dbReference type="PROSITE" id="PS50931"/>
    </source>
</evidence>
<keyword evidence="4" id="KW-0804">Transcription</keyword>
<dbReference type="GO" id="GO:0003677">
    <property type="term" value="F:DNA binding"/>
    <property type="evidence" value="ECO:0007669"/>
    <property type="project" value="UniProtKB-KW"/>
</dbReference>
<dbReference type="InterPro" id="IPR005119">
    <property type="entry name" value="LysR_subst-bd"/>
</dbReference>
<evidence type="ECO:0000256" key="1">
    <source>
        <dbReference type="ARBA" id="ARBA00009437"/>
    </source>
</evidence>
<sequence length="286" mass="31443">MDTRFLQTFLTIVRTGSAAETARRMNITPSAVSQRIRALEAEIGQPLLQRHGQRLRPSAAAEAIMIIAERMLALEDDLRAAASVDGASGLLRVGVIQTALTGIMPDILLALRRNRPGIDLYLVPGASGDLWDQLSGGSLDLAVLVRPHFPLPKSYDWLTLRREKHLLIAPPGTPAAPTETLLAEFPFLRYDRNHWGGRAVEQYLRAQQLQPRDGHELDSLEAIMIMVSRGLGVSIIPDWPAPWPAGVQVESFPLPDAPLREVGVLWSRSAGRLPLIRTFLQEAGQA</sequence>
<dbReference type="CDD" id="cd08427">
    <property type="entry name" value="PBP2_LTTR_like_2"/>
    <property type="match status" value="1"/>
</dbReference>
<evidence type="ECO:0000256" key="4">
    <source>
        <dbReference type="ARBA" id="ARBA00023163"/>
    </source>
</evidence>
<organism evidence="6 7">
    <name type="scientific">Pararhodobacter aggregans</name>
    <dbReference type="NCBI Taxonomy" id="404875"/>
    <lineage>
        <taxon>Bacteria</taxon>
        <taxon>Pseudomonadati</taxon>
        <taxon>Pseudomonadota</taxon>
        <taxon>Alphaproteobacteria</taxon>
        <taxon>Rhodobacterales</taxon>
        <taxon>Paracoccaceae</taxon>
        <taxon>Pararhodobacter</taxon>
    </lineage>
</organism>
<dbReference type="EMBL" id="QDDR01000011">
    <property type="protein sequence ID" value="PVE45939.1"/>
    <property type="molecule type" value="Genomic_DNA"/>
</dbReference>
<accession>A0A2T7UMS5</accession>
<dbReference type="Pfam" id="PF00126">
    <property type="entry name" value="HTH_1"/>
    <property type="match status" value="1"/>
</dbReference>
<dbReference type="Pfam" id="PF03466">
    <property type="entry name" value="LysR_substrate"/>
    <property type="match status" value="1"/>
</dbReference>
<protein>
    <submittedName>
        <fullName evidence="6">LysR family transcriptional regulator</fullName>
    </submittedName>
</protein>
<reference evidence="6 7" key="1">
    <citation type="journal article" date="2011" name="Syst. Appl. Microbiol.">
        <title>Defluviimonas denitrificans gen. nov., sp. nov., and Pararhodobacter aggregans gen. nov., sp. nov., non-phototrophic Rhodobacteraceae from the biofilter of a marine aquaculture.</title>
        <authorList>
            <person name="Foesel B.U."/>
            <person name="Drake H.L."/>
            <person name="Schramm A."/>
        </authorList>
    </citation>
    <scope>NUCLEOTIDE SEQUENCE [LARGE SCALE GENOMIC DNA]</scope>
    <source>
        <strain evidence="6 7">D1-19</strain>
    </source>
</reference>
<dbReference type="SUPFAM" id="SSF46785">
    <property type="entry name" value="Winged helix' DNA-binding domain"/>
    <property type="match status" value="1"/>
</dbReference>
<evidence type="ECO:0000313" key="7">
    <source>
        <dbReference type="Proteomes" id="UP000244810"/>
    </source>
</evidence>
<evidence type="ECO:0000256" key="2">
    <source>
        <dbReference type="ARBA" id="ARBA00023015"/>
    </source>
</evidence>
<evidence type="ECO:0000256" key="3">
    <source>
        <dbReference type="ARBA" id="ARBA00023125"/>
    </source>
</evidence>
<comment type="similarity">
    <text evidence="1">Belongs to the LysR transcriptional regulatory family.</text>
</comment>
<dbReference type="RefSeq" id="WP_107754641.1">
    <property type="nucleotide sequence ID" value="NZ_QBKF01000015.1"/>
</dbReference>
<dbReference type="Proteomes" id="UP000244810">
    <property type="component" value="Unassembled WGS sequence"/>
</dbReference>
<dbReference type="PANTHER" id="PTHR30346:SF28">
    <property type="entry name" value="HTH-TYPE TRANSCRIPTIONAL REGULATOR CYNR"/>
    <property type="match status" value="1"/>
</dbReference>
<dbReference type="PANTHER" id="PTHR30346">
    <property type="entry name" value="TRANSCRIPTIONAL DUAL REGULATOR HCAR-RELATED"/>
    <property type="match status" value="1"/>
</dbReference>
<dbReference type="PROSITE" id="PS50931">
    <property type="entry name" value="HTH_LYSR"/>
    <property type="match status" value="1"/>
</dbReference>
<keyword evidence="2" id="KW-0805">Transcription regulation</keyword>
<comment type="caution">
    <text evidence="6">The sequence shown here is derived from an EMBL/GenBank/DDBJ whole genome shotgun (WGS) entry which is preliminary data.</text>
</comment>
<dbReference type="InterPro" id="IPR036388">
    <property type="entry name" value="WH-like_DNA-bd_sf"/>
</dbReference>
<dbReference type="Gene3D" id="3.40.190.10">
    <property type="entry name" value="Periplasmic binding protein-like II"/>
    <property type="match status" value="2"/>
</dbReference>
<dbReference type="InterPro" id="IPR000847">
    <property type="entry name" value="LysR_HTH_N"/>
</dbReference>
<proteinExistence type="inferred from homology"/>
<dbReference type="Gene3D" id="1.10.10.10">
    <property type="entry name" value="Winged helix-like DNA-binding domain superfamily/Winged helix DNA-binding domain"/>
    <property type="match status" value="1"/>
</dbReference>
<keyword evidence="7" id="KW-1185">Reference proteome</keyword>
<dbReference type="InterPro" id="IPR036390">
    <property type="entry name" value="WH_DNA-bd_sf"/>
</dbReference>
<name>A0A2T7UMS5_9RHOB</name>
<dbReference type="GO" id="GO:0003700">
    <property type="term" value="F:DNA-binding transcription factor activity"/>
    <property type="evidence" value="ECO:0007669"/>
    <property type="project" value="InterPro"/>
</dbReference>
<evidence type="ECO:0000313" key="6">
    <source>
        <dbReference type="EMBL" id="PVE45939.1"/>
    </source>
</evidence>
<dbReference type="SUPFAM" id="SSF53850">
    <property type="entry name" value="Periplasmic binding protein-like II"/>
    <property type="match status" value="1"/>
</dbReference>